<dbReference type="Proteomes" id="UP000557872">
    <property type="component" value="Unassembled WGS sequence"/>
</dbReference>
<dbReference type="EMBL" id="JACBAZ010000001">
    <property type="protein sequence ID" value="NWK54224.1"/>
    <property type="molecule type" value="Genomic_DNA"/>
</dbReference>
<keyword evidence="2" id="KW-1185">Reference proteome</keyword>
<comment type="caution">
    <text evidence="1">The sequence shown here is derived from an EMBL/GenBank/DDBJ whole genome shotgun (WGS) entry which is preliminary data.</text>
</comment>
<gene>
    <name evidence="1" type="ORF">HW115_01270</name>
</gene>
<name>A0A851GJ41_9BACT</name>
<accession>A0A851GJ41</accession>
<reference evidence="1 2" key="1">
    <citation type="submission" date="2020-07" db="EMBL/GenBank/DDBJ databases">
        <title>Roseicoccus Jingziensis gen. nov., sp. nov., isolated from coastal seawater.</title>
        <authorList>
            <person name="Feng X."/>
        </authorList>
    </citation>
    <scope>NUCLEOTIDE SEQUENCE [LARGE SCALE GENOMIC DNA]</scope>
    <source>
        <strain evidence="1 2">N1E253</strain>
    </source>
</reference>
<dbReference type="RefSeq" id="WP_178930765.1">
    <property type="nucleotide sequence ID" value="NZ_JACBAZ010000001.1"/>
</dbReference>
<evidence type="ECO:0000313" key="2">
    <source>
        <dbReference type="Proteomes" id="UP000557872"/>
    </source>
</evidence>
<organism evidence="1 2">
    <name type="scientific">Oceaniferula marina</name>
    <dbReference type="NCBI Taxonomy" id="2748318"/>
    <lineage>
        <taxon>Bacteria</taxon>
        <taxon>Pseudomonadati</taxon>
        <taxon>Verrucomicrobiota</taxon>
        <taxon>Verrucomicrobiia</taxon>
        <taxon>Verrucomicrobiales</taxon>
        <taxon>Verrucomicrobiaceae</taxon>
        <taxon>Oceaniferula</taxon>
    </lineage>
</organism>
<proteinExistence type="predicted"/>
<sequence length="77" mass="8282">MTPSSTNQSRIEKAKEIANNPGNYKVCEGCDSIVGSATVICPNCHGYRFDDGASRVVDQAVWLGCREQTSVTAEDLS</sequence>
<protein>
    <submittedName>
        <fullName evidence="1">Uncharacterized protein</fullName>
    </submittedName>
</protein>
<evidence type="ECO:0000313" key="1">
    <source>
        <dbReference type="EMBL" id="NWK54224.1"/>
    </source>
</evidence>
<dbReference type="AlphaFoldDB" id="A0A851GJ41"/>